<dbReference type="Pfam" id="PF00072">
    <property type="entry name" value="Response_reg"/>
    <property type="match status" value="1"/>
</dbReference>
<dbReference type="Gene3D" id="1.10.287.130">
    <property type="match status" value="1"/>
</dbReference>
<dbReference type="GO" id="GO:0000155">
    <property type="term" value="F:phosphorelay sensor kinase activity"/>
    <property type="evidence" value="ECO:0007669"/>
    <property type="project" value="InterPro"/>
</dbReference>
<gene>
    <name evidence="10" type="ORF">QPJ95_17735</name>
</gene>
<keyword evidence="7" id="KW-1133">Transmembrane helix</keyword>
<dbReference type="Gene3D" id="3.40.50.2300">
    <property type="match status" value="1"/>
</dbReference>
<dbReference type="InterPro" id="IPR011006">
    <property type="entry name" value="CheY-like_superfamily"/>
</dbReference>
<evidence type="ECO:0000256" key="7">
    <source>
        <dbReference type="SAM" id="Phobius"/>
    </source>
</evidence>
<dbReference type="Pfam" id="PF02518">
    <property type="entry name" value="HATPase_c"/>
    <property type="match status" value="1"/>
</dbReference>
<feature type="transmembrane region" description="Helical" evidence="7">
    <location>
        <begin position="47"/>
        <end position="64"/>
    </location>
</feature>
<feature type="transmembrane region" description="Helical" evidence="7">
    <location>
        <begin position="76"/>
        <end position="98"/>
    </location>
</feature>
<keyword evidence="11" id="KW-1185">Reference proteome</keyword>
<evidence type="ECO:0000313" key="10">
    <source>
        <dbReference type="EMBL" id="WIY24400.1"/>
    </source>
</evidence>
<keyword evidence="5" id="KW-0418">Kinase</keyword>
<dbReference type="InterPro" id="IPR003594">
    <property type="entry name" value="HATPase_dom"/>
</dbReference>
<protein>
    <recommendedName>
        <fullName evidence="2">histidine kinase</fullName>
        <ecNumber evidence="2">2.7.13.3</ecNumber>
    </recommendedName>
</protein>
<dbReference type="SMART" id="SM00387">
    <property type="entry name" value="HATPase_c"/>
    <property type="match status" value="1"/>
</dbReference>
<dbReference type="Pfam" id="PF00512">
    <property type="entry name" value="HisKA"/>
    <property type="match status" value="1"/>
</dbReference>
<proteinExistence type="predicted"/>
<evidence type="ECO:0000256" key="3">
    <source>
        <dbReference type="ARBA" id="ARBA00022553"/>
    </source>
</evidence>
<evidence type="ECO:0000259" key="9">
    <source>
        <dbReference type="PROSITE" id="PS50110"/>
    </source>
</evidence>
<dbReference type="GO" id="GO:0005524">
    <property type="term" value="F:ATP binding"/>
    <property type="evidence" value="ECO:0007669"/>
    <property type="project" value="UniProtKB-KW"/>
</dbReference>
<dbReference type="InterPro" id="IPR004358">
    <property type="entry name" value="Sig_transdc_His_kin-like_C"/>
</dbReference>
<dbReference type="CDD" id="cd17546">
    <property type="entry name" value="REC_hyHK_CKI1_RcsC-like"/>
    <property type="match status" value="1"/>
</dbReference>
<dbReference type="Proteomes" id="UP001238334">
    <property type="component" value="Chromosome"/>
</dbReference>
<dbReference type="SMART" id="SM00388">
    <property type="entry name" value="HisKA"/>
    <property type="match status" value="1"/>
</dbReference>
<evidence type="ECO:0000313" key="11">
    <source>
        <dbReference type="Proteomes" id="UP001238334"/>
    </source>
</evidence>
<feature type="modified residue" description="4-aspartylphosphate" evidence="6">
    <location>
        <position position="506"/>
    </location>
</feature>
<keyword evidence="10" id="KW-0547">Nucleotide-binding</keyword>
<organism evidence="10 11">
    <name type="scientific">Parasedimentitalea psychrophila</name>
    <dbReference type="NCBI Taxonomy" id="2997337"/>
    <lineage>
        <taxon>Bacteria</taxon>
        <taxon>Pseudomonadati</taxon>
        <taxon>Pseudomonadota</taxon>
        <taxon>Alphaproteobacteria</taxon>
        <taxon>Rhodobacterales</taxon>
        <taxon>Paracoccaceae</taxon>
        <taxon>Parasedimentitalea</taxon>
    </lineage>
</organism>
<evidence type="ECO:0000256" key="2">
    <source>
        <dbReference type="ARBA" id="ARBA00012438"/>
    </source>
</evidence>
<name>A0A9Y2KY14_9RHOB</name>
<dbReference type="SMART" id="SM00448">
    <property type="entry name" value="REC"/>
    <property type="match status" value="1"/>
</dbReference>
<dbReference type="SUPFAM" id="SSF55874">
    <property type="entry name" value="ATPase domain of HSP90 chaperone/DNA topoisomerase II/histidine kinase"/>
    <property type="match status" value="1"/>
</dbReference>
<evidence type="ECO:0000256" key="1">
    <source>
        <dbReference type="ARBA" id="ARBA00000085"/>
    </source>
</evidence>
<dbReference type="CDD" id="cd16922">
    <property type="entry name" value="HATPase_EvgS-ArcB-TorS-like"/>
    <property type="match status" value="1"/>
</dbReference>
<feature type="domain" description="Response regulatory" evidence="9">
    <location>
        <begin position="457"/>
        <end position="574"/>
    </location>
</feature>
<dbReference type="AlphaFoldDB" id="A0A9Y2KY14"/>
<dbReference type="KEGG" id="ppso:QPJ95_17735"/>
<comment type="catalytic activity">
    <reaction evidence="1">
        <text>ATP + protein L-histidine = ADP + protein N-phospho-L-histidine.</text>
        <dbReference type="EC" id="2.7.13.3"/>
    </reaction>
</comment>
<feature type="transmembrane region" description="Helical" evidence="7">
    <location>
        <begin position="159"/>
        <end position="180"/>
    </location>
</feature>
<keyword evidence="3 6" id="KW-0597">Phosphoprotein</keyword>
<keyword evidence="4" id="KW-0808">Transferase</keyword>
<sequence length="595" mass="64528">MSNLSPDLTSSVAAQNVLVRADLPYRFASITLVAILSLYYLPLQTLGIVYLAYALIEILGIFVYRSLKNSVTRSGILLFTVSAFVGVWVFNSIPLLLFMQSEPFPKLAGAMLLFIALNQCVVGRSDWMVFGILTAVPIICAVGYMIVSFLYSFANPVEIFIAVAIMVIGTAYVAYGMWALNRLTSRLREALSEAEAGSRAKSRFLAAMSHEIRTPLNAICGMSELIDEEDADPETLRERTLLLRKSAQALTGILDGVLDHAKVEAGHIELSLAAAEPEIEVASAVEMFRPSADDKGLRLDINFGEGVPTYAEFDALRLRQVIGNLVSNAVKYTEAGHVSVVAHCEPNGSQSMLTVAVSDSGRGMTANQISELFTEFYRVENKDAPAVPGTGLGLAIARRFARMMGGDITVSSSPARGSCFTFTSLVRVLEEPKVYSSPSQSEVQPDDGSARDAGIKSILLVDDTASNRMVVRAFLKKSEVEITEATNGAEALECLERQPVDLILLDMKMPVMDGRETLAEMARRGGRIGATPVIMLTANAAPEDRERYLALGVAGYIAKPVRKSVLLSEIRRVAGSQQPRLLEQPDLGEKASIRS</sequence>
<dbReference type="InterPro" id="IPR005467">
    <property type="entry name" value="His_kinase_dom"/>
</dbReference>
<accession>A0A9Y2KY14</accession>
<dbReference type="InterPro" id="IPR036890">
    <property type="entry name" value="HATPase_C_sf"/>
</dbReference>
<dbReference type="InterPro" id="IPR003661">
    <property type="entry name" value="HisK_dim/P_dom"/>
</dbReference>
<dbReference type="RefSeq" id="WP_270920608.1">
    <property type="nucleotide sequence ID" value="NZ_CP127247.1"/>
</dbReference>
<dbReference type="PANTHER" id="PTHR43047">
    <property type="entry name" value="TWO-COMPONENT HISTIDINE PROTEIN KINASE"/>
    <property type="match status" value="1"/>
</dbReference>
<dbReference type="PANTHER" id="PTHR43047:SF78">
    <property type="entry name" value="SENSORY_REGULATORY PROTEIN RPFC"/>
    <property type="match status" value="1"/>
</dbReference>
<dbReference type="CDD" id="cd00082">
    <property type="entry name" value="HisKA"/>
    <property type="match status" value="1"/>
</dbReference>
<dbReference type="InterPro" id="IPR036097">
    <property type="entry name" value="HisK_dim/P_sf"/>
</dbReference>
<dbReference type="EC" id="2.7.13.3" evidence="2"/>
<feature type="transmembrane region" description="Helical" evidence="7">
    <location>
        <begin position="129"/>
        <end position="153"/>
    </location>
</feature>
<keyword evidence="7" id="KW-0812">Transmembrane</keyword>
<dbReference type="PRINTS" id="PR00344">
    <property type="entry name" value="BCTRLSENSOR"/>
</dbReference>
<keyword evidence="10" id="KW-0067">ATP-binding</keyword>
<dbReference type="InterPro" id="IPR001789">
    <property type="entry name" value="Sig_transdc_resp-reg_receiver"/>
</dbReference>
<evidence type="ECO:0000259" key="8">
    <source>
        <dbReference type="PROSITE" id="PS50109"/>
    </source>
</evidence>
<dbReference type="PROSITE" id="PS50109">
    <property type="entry name" value="HIS_KIN"/>
    <property type="match status" value="1"/>
</dbReference>
<feature type="domain" description="Histidine kinase" evidence="8">
    <location>
        <begin position="207"/>
        <end position="428"/>
    </location>
</feature>
<reference evidence="10 11" key="1">
    <citation type="submission" date="2023-06" db="EMBL/GenBank/DDBJ databases">
        <title>Parasedimentitalea psychrophila sp. nov., a psychrophilic bacterium isolated from deep-sea sediment.</title>
        <authorList>
            <person name="Li A."/>
        </authorList>
    </citation>
    <scope>NUCLEOTIDE SEQUENCE [LARGE SCALE GENOMIC DNA]</scope>
    <source>
        <strain evidence="10 11">QS115</strain>
    </source>
</reference>
<dbReference type="PROSITE" id="PS50110">
    <property type="entry name" value="RESPONSE_REGULATORY"/>
    <property type="match status" value="1"/>
</dbReference>
<evidence type="ECO:0000256" key="5">
    <source>
        <dbReference type="ARBA" id="ARBA00022777"/>
    </source>
</evidence>
<dbReference type="SUPFAM" id="SSF52172">
    <property type="entry name" value="CheY-like"/>
    <property type="match status" value="1"/>
</dbReference>
<dbReference type="Gene3D" id="3.30.565.10">
    <property type="entry name" value="Histidine kinase-like ATPase, C-terminal domain"/>
    <property type="match status" value="1"/>
</dbReference>
<evidence type="ECO:0000256" key="4">
    <source>
        <dbReference type="ARBA" id="ARBA00022679"/>
    </source>
</evidence>
<dbReference type="EMBL" id="CP127247">
    <property type="protein sequence ID" value="WIY24400.1"/>
    <property type="molecule type" value="Genomic_DNA"/>
</dbReference>
<evidence type="ECO:0000256" key="6">
    <source>
        <dbReference type="PROSITE-ProRule" id="PRU00169"/>
    </source>
</evidence>
<dbReference type="SUPFAM" id="SSF47384">
    <property type="entry name" value="Homodimeric domain of signal transducing histidine kinase"/>
    <property type="match status" value="1"/>
</dbReference>
<keyword evidence="7" id="KW-0472">Membrane</keyword>